<dbReference type="InterPro" id="IPR015424">
    <property type="entry name" value="PyrdxlP-dep_Trfase"/>
</dbReference>
<evidence type="ECO:0000256" key="3">
    <source>
        <dbReference type="ARBA" id="ARBA00022793"/>
    </source>
</evidence>
<evidence type="ECO:0000313" key="9">
    <source>
        <dbReference type="RefSeq" id="XP_031567515.1"/>
    </source>
</evidence>
<evidence type="ECO:0000256" key="5">
    <source>
        <dbReference type="ARBA" id="ARBA00023239"/>
    </source>
</evidence>
<dbReference type="InterPro" id="IPR015421">
    <property type="entry name" value="PyrdxlP-dep_Trfase_major"/>
</dbReference>
<gene>
    <name evidence="9" type="primary">LOC116302377</name>
</gene>
<dbReference type="Proteomes" id="UP000515163">
    <property type="component" value="Unplaced"/>
</dbReference>
<keyword evidence="3" id="KW-0210">Decarboxylase</keyword>
<dbReference type="FunCoup" id="A0A6P8ILH5">
    <property type="interactions" value="2625"/>
</dbReference>
<feature type="region of interest" description="Disordered" evidence="6">
    <location>
        <begin position="1"/>
        <end position="38"/>
    </location>
</feature>
<dbReference type="PANTHER" id="PTHR42735:SF1">
    <property type="entry name" value="PYRIDOXAL-DEPENDENT DECARBOXYLASE DOMAIN-CONTAINING PROTEIN 1-RELATED"/>
    <property type="match status" value="1"/>
</dbReference>
<dbReference type="InterPro" id="IPR050477">
    <property type="entry name" value="GrpII_AminoAcid_Decarb"/>
</dbReference>
<evidence type="ECO:0000256" key="6">
    <source>
        <dbReference type="SAM" id="MobiDB-lite"/>
    </source>
</evidence>
<keyword evidence="8" id="KW-1185">Reference proteome</keyword>
<comment type="cofactor">
    <cofactor evidence="1">
        <name>pyridoxal 5'-phosphate</name>
        <dbReference type="ChEBI" id="CHEBI:597326"/>
    </cofactor>
</comment>
<evidence type="ECO:0000256" key="1">
    <source>
        <dbReference type="ARBA" id="ARBA00001933"/>
    </source>
</evidence>
<feature type="compositionally biased region" description="Polar residues" evidence="6">
    <location>
        <begin position="22"/>
        <end position="37"/>
    </location>
</feature>
<reference evidence="9" key="1">
    <citation type="submission" date="2025-08" db="UniProtKB">
        <authorList>
            <consortium name="RefSeq"/>
        </authorList>
    </citation>
    <scope>IDENTIFICATION</scope>
    <source>
        <tissue evidence="9">Tentacle</tissue>
    </source>
</reference>
<feature type="region of interest" description="Disordered" evidence="6">
    <location>
        <begin position="53"/>
        <end position="72"/>
    </location>
</feature>
<evidence type="ECO:0000256" key="4">
    <source>
        <dbReference type="ARBA" id="ARBA00022898"/>
    </source>
</evidence>
<dbReference type="GeneID" id="116302377"/>
<dbReference type="InParanoid" id="A0A6P8ILH5"/>
<sequence length="754" mass="83126">MADEIQQNSPTPPQDTTEKPPNATTNHQETEPNSTQMMYEDVQACVKSVFGKDGIPSETEEHNSDEDTNAKQPLKYADIRSILRGIVNLVNHEKPARIYSYSLDQFTHASVSAQELASYLSLLDQQRIKKLTAFMKSDCTHWLSKLFSFENASACFHGHQWEGLERVCRLALLAKYPKYGTEGFTSLYTRPPVIYVSNACAPGLGQYLCSQLGLPQSSICKVPCNTVFGSPHTLDIAAFERLFNDDVACGKTPLLLVAYAGTPLVGHTDNLGRLRELCTQNGLWLHIEGDNLSALALKSIPPSLKSASSCDSMTLNIAHWFGLPGVPLCTFFRARDPIMAESAGLTRSSSPERLSILPLWTSIKNIGLDKMREMILHAAHLSQQLCLGIDSIPSMRRIAQPHCTSLGVVFRYRASSSSSSNKPEDSPEQSGGDDDQDEPESPQHSSSSENEEIPQSVRDAMNTKLADYLAEAAPNVVLDIIDIPKEGCFLKFTPILSARVTGTTSDHIDDFIISLKKKVASMDSILVAQSAIKTALEDKNHVIMVDSTDPMIAGSLLCFPPYWALKTTEKLSEAKKMELNSLNKEVLQKIAEYHEGVFSLGSTTDGLACINVHQGSHPNMYGDFVELVSKTCVELADSSKFLEQMQDMVRKGIEAAEEDLHKDAEDKLLEEGVIRLVPIVGSLYNWWSPPPKDSGVKGRSFNLSSGHLETTDKIYKYHMQVQEEETAATPPNSPNPKSSLKTTPKEEVPQDDES</sequence>
<comment type="similarity">
    <text evidence="2">Belongs to the group II decarboxylase family.</text>
</comment>
<feature type="domain" description="PDXDC1/PDXD2 second" evidence="7">
    <location>
        <begin position="408"/>
        <end position="524"/>
    </location>
</feature>
<dbReference type="OrthoDB" id="2161780at2759"/>
<dbReference type="AlphaFoldDB" id="A0A6P8ILH5"/>
<protein>
    <submittedName>
        <fullName evidence="9">Pyridoxal-dependent decarboxylase domain-containing protein 2</fullName>
    </submittedName>
</protein>
<dbReference type="InterPro" id="IPR055103">
    <property type="entry name" value="PDXDC1-like_2nd"/>
</dbReference>
<evidence type="ECO:0000259" key="7">
    <source>
        <dbReference type="Pfam" id="PF22930"/>
    </source>
</evidence>
<dbReference type="GO" id="GO:0016831">
    <property type="term" value="F:carboxy-lyase activity"/>
    <property type="evidence" value="ECO:0007669"/>
    <property type="project" value="UniProtKB-KW"/>
</dbReference>
<feature type="compositionally biased region" description="Low complexity" evidence="6">
    <location>
        <begin position="727"/>
        <end position="742"/>
    </location>
</feature>
<accession>A0A6P8ILH5</accession>
<evidence type="ECO:0000313" key="8">
    <source>
        <dbReference type="Proteomes" id="UP000515163"/>
    </source>
</evidence>
<dbReference type="RefSeq" id="XP_031567515.1">
    <property type="nucleotide sequence ID" value="XM_031711655.1"/>
</dbReference>
<feature type="region of interest" description="Disordered" evidence="6">
    <location>
        <begin position="721"/>
        <end position="754"/>
    </location>
</feature>
<feature type="compositionally biased region" description="Acidic residues" evidence="6">
    <location>
        <begin position="431"/>
        <end position="440"/>
    </location>
</feature>
<dbReference type="Pfam" id="PF22930">
    <property type="entry name" value="PDXDC1-like_cen"/>
    <property type="match status" value="1"/>
</dbReference>
<dbReference type="Gene3D" id="3.40.640.10">
    <property type="entry name" value="Type I PLP-dependent aspartate aminotransferase-like (Major domain)"/>
    <property type="match status" value="1"/>
</dbReference>
<name>A0A6P8ILH5_ACTTE</name>
<dbReference type="KEGG" id="aten:116302377"/>
<evidence type="ECO:0000256" key="2">
    <source>
        <dbReference type="ARBA" id="ARBA00009533"/>
    </source>
</evidence>
<keyword evidence="4" id="KW-0663">Pyridoxal phosphate</keyword>
<dbReference type="PANTHER" id="PTHR42735">
    <property type="match status" value="1"/>
</dbReference>
<feature type="region of interest" description="Disordered" evidence="6">
    <location>
        <begin position="416"/>
        <end position="456"/>
    </location>
</feature>
<keyword evidence="5" id="KW-0456">Lyase</keyword>
<dbReference type="SUPFAM" id="SSF53383">
    <property type="entry name" value="PLP-dependent transferases"/>
    <property type="match status" value="1"/>
</dbReference>
<proteinExistence type="inferred from homology"/>
<organism evidence="8 9">
    <name type="scientific">Actinia tenebrosa</name>
    <name type="common">Australian red waratah sea anemone</name>
    <dbReference type="NCBI Taxonomy" id="6105"/>
    <lineage>
        <taxon>Eukaryota</taxon>
        <taxon>Metazoa</taxon>
        <taxon>Cnidaria</taxon>
        <taxon>Anthozoa</taxon>
        <taxon>Hexacorallia</taxon>
        <taxon>Actiniaria</taxon>
        <taxon>Actiniidae</taxon>
        <taxon>Actinia</taxon>
    </lineage>
</organism>